<dbReference type="Ensembl" id="ENSLLET00000023622.1">
    <property type="protein sequence ID" value="ENSLLEP00000022752.1"/>
    <property type="gene ID" value="ENSLLEG00000014279.1"/>
</dbReference>
<evidence type="ECO:0000256" key="8">
    <source>
        <dbReference type="ARBA" id="ARBA00022889"/>
    </source>
</evidence>
<reference evidence="15" key="1">
    <citation type="submission" date="2025-08" db="UniProtKB">
        <authorList>
            <consortium name="Ensembl"/>
        </authorList>
    </citation>
    <scope>IDENTIFICATION</scope>
</reference>
<dbReference type="InterPro" id="IPR015919">
    <property type="entry name" value="Cadherin-like_sf"/>
</dbReference>
<evidence type="ECO:0000256" key="4">
    <source>
        <dbReference type="ARBA" id="ARBA00022692"/>
    </source>
</evidence>
<dbReference type="Proteomes" id="UP000694569">
    <property type="component" value="Unplaced"/>
</dbReference>
<keyword evidence="6" id="KW-0677">Repeat</keyword>
<dbReference type="FunFam" id="2.60.40.60:FF:000004">
    <property type="entry name" value="Protocadherin 1 gamma 2"/>
    <property type="match status" value="1"/>
</dbReference>
<proteinExistence type="predicted"/>
<dbReference type="InterPro" id="IPR020894">
    <property type="entry name" value="Cadherin_CS"/>
</dbReference>
<feature type="domain" description="Cadherin" evidence="14">
    <location>
        <begin position="581"/>
        <end position="678"/>
    </location>
</feature>
<dbReference type="Gene3D" id="2.60.40.60">
    <property type="entry name" value="Cadherins"/>
    <property type="match status" value="6"/>
</dbReference>
<evidence type="ECO:0000313" key="15">
    <source>
        <dbReference type="Ensembl" id="ENSLLEP00000022752.1"/>
    </source>
</evidence>
<organism evidence="15 16">
    <name type="scientific">Leptobrachium leishanense</name>
    <name type="common">Leishan spiny toad</name>
    <dbReference type="NCBI Taxonomy" id="445787"/>
    <lineage>
        <taxon>Eukaryota</taxon>
        <taxon>Metazoa</taxon>
        <taxon>Chordata</taxon>
        <taxon>Craniata</taxon>
        <taxon>Vertebrata</taxon>
        <taxon>Euteleostomi</taxon>
        <taxon>Amphibia</taxon>
        <taxon>Batrachia</taxon>
        <taxon>Anura</taxon>
        <taxon>Pelobatoidea</taxon>
        <taxon>Megophryidae</taxon>
        <taxon>Leptobrachium</taxon>
    </lineage>
</organism>
<sequence>MSGMSQCKTTKRTMTWQVIVFSISLFYDIACGQIQYSVFEEIKAGYVVGNVAKELGLDSKALVERKLQVTSQMKRNYFNISLENGNLFVADRIDRESLCEMEDTCFLNLEVLLENPVNIYHVIIEIKDINDNFPIFPKQIYYIEMSEPALPGTHFALENAQDADLGSNSIQSYNLSPNQHFKLGEQVTTQGIRFPELVLERSLDREKQGFYDLILTAFDGGEPAKTGTTLIKVVVQDANDNFPVFSLDTYKIYLNEDAPNGSLVCHLNATDKDEGANAEITYSFSHIPEKALKIFSLDSKSGEIKIKGALDFEVTRNYKITVEAKDGGGLVTRCTVLIQIVDVNDNSPEIMIKSLFTPIPENSLPGTLIALINVNDQDSGSNGEVNCHLSEKLPFKLISSLNNYYQLITTSLLDRETTPMYDITITAEDEGSPPMSSKKTIYLPLSDVNDNPPVFQKPSYIVYIPENNTPGSSIHRVQASDIDDGKNSELEYSLVSSNISNIPISSYVSINVKSGVIYSQRLFDYEELREFQFQVVAKDRGQPSLNNNVTVRICIIDMNDNAPKILYPIGETEGTTIFEFIPRSSEKSYLVTKVIGVDADSGHNAWLSYHLLEIPDTSLFVIGQHTGEIKIGRDLQDMDSLRQKVVVLVKDNGVPSLSATVTLNLVMAENFQQVLPEIVIQPKESSSSSKVTFFLVVSIAVISFLFIVTVIVTVINKCRKTNSQTALGAFNRSWYPQLSLNYPSQFSDGSLPLPYSYDVCVTLDSKQNEINEIAYLNDSATGDSTQDNVAPDNLNQVNALSWCKNQDDSFLQECPLVRFSKFFDKHVHLVINHRHQNIQIESGKPLVDLLETLVS</sequence>
<keyword evidence="10 13" id="KW-0472">Membrane</keyword>
<evidence type="ECO:0000256" key="11">
    <source>
        <dbReference type="ARBA" id="ARBA00023180"/>
    </source>
</evidence>
<keyword evidence="5" id="KW-0732">Signal</keyword>
<reference evidence="15" key="2">
    <citation type="submission" date="2025-09" db="UniProtKB">
        <authorList>
            <consortium name="Ensembl"/>
        </authorList>
    </citation>
    <scope>IDENTIFICATION</scope>
</reference>
<dbReference type="Pfam" id="PF08266">
    <property type="entry name" value="Cadherin_2"/>
    <property type="match status" value="1"/>
</dbReference>
<keyword evidence="7 12" id="KW-0106">Calcium</keyword>
<evidence type="ECO:0000256" key="3">
    <source>
        <dbReference type="ARBA" id="ARBA00022475"/>
    </source>
</evidence>
<dbReference type="PANTHER" id="PTHR24028:SF332">
    <property type="entry name" value="PROTOCADHERIN GAMMA-B5"/>
    <property type="match status" value="1"/>
</dbReference>
<keyword evidence="4 13" id="KW-0812">Transmembrane</keyword>
<dbReference type="PROSITE" id="PS00232">
    <property type="entry name" value="CADHERIN_1"/>
    <property type="match status" value="3"/>
</dbReference>
<dbReference type="GO" id="GO:0007156">
    <property type="term" value="P:homophilic cell adhesion via plasma membrane adhesion molecules"/>
    <property type="evidence" value="ECO:0007669"/>
    <property type="project" value="InterPro"/>
</dbReference>
<dbReference type="GeneTree" id="ENSGT00940000156683"/>
<feature type="domain" description="Cadherin" evidence="14">
    <location>
        <begin position="456"/>
        <end position="565"/>
    </location>
</feature>
<dbReference type="Pfam" id="PF00028">
    <property type="entry name" value="Cadherin"/>
    <property type="match status" value="4"/>
</dbReference>
<dbReference type="PRINTS" id="PR00205">
    <property type="entry name" value="CADHERIN"/>
</dbReference>
<dbReference type="FunFam" id="2.60.40.60:FF:000002">
    <property type="entry name" value="Protocadherin alpha 2"/>
    <property type="match status" value="1"/>
</dbReference>
<feature type="domain" description="Cadherin" evidence="14">
    <location>
        <begin position="137"/>
        <end position="245"/>
    </location>
</feature>
<dbReference type="FunFam" id="2.60.40.60:FF:000129">
    <property type="entry name" value="protocadherin alpha-C2 isoform X1"/>
    <property type="match status" value="1"/>
</dbReference>
<keyword evidence="9 13" id="KW-1133">Transmembrane helix</keyword>
<comment type="subcellular location">
    <subcellularLocation>
        <location evidence="2">Cell membrane</location>
        <topology evidence="2">Single-pass type I membrane protein</topology>
    </subcellularLocation>
</comment>
<dbReference type="PROSITE" id="PS50268">
    <property type="entry name" value="CADHERIN_2"/>
    <property type="match status" value="6"/>
</dbReference>
<dbReference type="InterPro" id="IPR050174">
    <property type="entry name" value="Protocadherin/Cadherin-CA"/>
</dbReference>
<dbReference type="AlphaFoldDB" id="A0A8C5W5W7"/>
<name>A0A8C5W5W7_9ANUR</name>
<evidence type="ECO:0000256" key="5">
    <source>
        <dbReference type="ARBA" id="ARBA00022729"/>
    </source>
</evidence>
<dbReference type="FunFam" id="2.60.40.60:FF:000018">
    <property type="entry name" value="Protocadherin gamma c3"/>
    <property type="match status" value="1"/>
</dbReference>
<dbReference type="OrthoDB" id="6252479at2759"/>
<keyword evidence="8" id="KW-0130">Cell adhesion</keyword>
<evidence type="ECO:0000313" key="16">
    <source>
        <dbReference type="Proteomes" id="UP000694569"/>
    </source>
</evidence>
<dbReference type="SMART" id="SM00112">
    <property type="entry name" value="CA"/>
    <property type="match status" value="6"/>
</dbReference>
<dbReference type="FunFam" id="2.60.40.60:FF:000006">
    <property type="entry name" value="Protocadherin alpha 2"/>
    <property type="match status" value="1"/>
</dbReference>
<dbReference type="SUPFAM" id="SSF49313">
    <property type="entry name" value="Cadherin-like"/>
    <property type="match status" value="6"/>
</dbReference>
<keyword evidence="11" id="KW-0325">Glycoprotein</keyword>
<dbReference type="InterPro" id="IPR002126">
    <property type="entry name" value="Cadherin-like_dom"/>
</dbReference>
<feature type="domain" description="Cadherin" evidence="14">
    <location>
        <begin position="359"/>
        <end position="455"/>
    </location>
</feature>
<evidence type="ECO:0000256" key="13">
    <source>
        <dbReference type="SAM" id="Phobius"/>
    </source>
</evidence>
<protein>
    <recommendedName>
        <fullName evidence="14">Cadherin domain-containing protein</fullName>
    </recommendedName>
</protein>
<evidence type="ECO:0000259" key="14">
    <source>
        <dbReference type="PROSITE" id="PS50268"/>
    </source>
</evidence>
<evidence type="ECO:0000256" key="12">
    <source>
        <dbReference type="PROSITE-ProRule" id="PRU00043"/>
    </source>
</evidence>
<dbReference type="CDD" id="cd11304">
    <property type="entry name" value="Cadherin_repeat"/>
    <property type="match status" value="6"/>
</dbReference>
<feature type="transmembrane region" description="Helical" evidence="13">
    <location>
        <begin position="691"/>
        <end position="715"/>
    </location>
</feature>
<dbReference type="GO" id="GO:0005509">
    <property type="term" value="F:calcium ion binding"/>
    <property type="evidence" value="ECO:0007669"/>
    <property type="project" value="UniProtKB-UniRule"/>
</dbReference>
<dbReference type="GO" id="GO:0005886">
    <property type="term" value="C:plasma membrane"/>
    <property type="evidence" value="ECO:0007669"/>
    <property type="project" value="UniProtKB-SubCell"/>
</dbReference>
<dbReference type="PANTHER" id="PTHR24028">
    <property type="entry name" value="CADHERIN-87A"/>
    <property type="match status" value="1"/>
</dbReference>
<feature type="domain" description="Cadherin" evidence="14">
    <location>
        <begin position="76"/>
        <end position="136"/>
    </location>
</feature>
<accession>A0A8C5W5W7</accession>
<evidence type="ECO:0000256" key="9">
    <source>
        <dbReference type="ARBA" id="ARBA00022989"/>
    </source>
</evidence>
<dbReference type="Pfam" id="PF16492">
    <property type="entry name" value="Cadherin_C_2"/>
    <property type="match status" value="1"/>
</dbReference>
<keyword evidence="3" id="KW-1003">Cell membrane</keyword>
<keyword evidence="16" id="KW-1185">Reference proteome</keyword>
<dbReference type="FunFam" id="2.60.40.60:FF:000001">
    <property type="entry name" value="Protocadherin alpha 2"/>
    <property type="match status" value="1"/>
</dbReference>
<dbReference type="InterPro" id="IPR013164">
    <property type="entry name" value="Cadherin_N"/>
</dbReference>
<feature type="domain" description="Cadherin" evidence="14">
    <location>
        <begin position="246"/>
        <end position="350"/>
    </location>
</feature>
<evidence type="ECO:0000256" key="2">
    <source>
        <dbReference type="ARBA" id="ARBA00004251"/>
    </source>
</evidence>
<comment type="function">
    <text evidence="1">Potential calcium-dependent cell-adhesion protein. May be involved in the establishment and maintenance of specific neuronal connections in the brain.</text>
</comment>
<evidence type="ECO:0000256" key="6">
    <source>
        <dbReference type="ARBA" id="ARBA00022737"/>
    </source>
</evidence>
<evidence type="ECO:0000256" key="7">
    <source>
        <dbReference type="ARBA" id="ARBA00022837"/>
    </source>
</evidence>
<evidence type="ECO:0000256" key="1">
    <source>
        <dbReference type="ARBA" id="ARBA00003436"/>
    </source>
</evidence>
<dbReference type="InterPro" id="IPR032455">
    <property type="entry name" value="Cadherin_C"/>
</dbReference>
<evidence type="ECO:0000256" key="10">
    <source>
        <dbReference type="ARBA" id="ARBA00023136"/>
    </source>
</evidence>